<dbReference type="EMBL" id="QLMJ01000019">
    <property type="protein sequence ID" value="RAK28823.1"/>
    <property type="molecule type" value="Genomic_DNA"/>
</dbReference>
<organism evidence="2 3">
    <name type="scientific">Actinoplanes lutulentus</name>
    <dbReference type="NCBI Taxonomy" id="1287878"/>
    <lineage>
        <taxon>Bacteria</taxon>
        <taxon>Bacillati</taxon>
        <taxon>Actinomycetota</taxon>
        <taxon>Actinomycetes</taxon>
        <taxon>Micromonosporales</taxon>
        <taxon>Micromonosporaceae</taxon>
        <taxon>Actinoplanes</taxon>
    </lineage>
</organism>
<name>A0A327Z2B6_9ACTN</name>
<evidence type="ECO:0000313" key="3">
    <source>
        <dbReference type="Proteomes" id="UP000249341"/>
    </source>
</evidence>
<keyword evidence="1" id="KW-1133">Transmembrane helix</keyword>
<comment type="caution">
    <text evidence="2">The sequence shown here is derived from an EMBL/GenBank/DDBJ whole genome shotgun (WGS) entry which is preliminary data.</text>
</comment>
<dbReference type="GO" id="GO:0140359">
    <property type="term" value="F:ABC-type transporter activity"/>
    <property type="evidence" value="ECO:0007669"/>
    <property type="project" value="InterPro"/>
</dbReference>
<evidence type="ECO:0000256" key="1">
    <source>
        <dbReference type="SAM" id="Phobius"/>
    </source>
</evidence>
<proteinExistence type="predicted"/>
<keyword evidence="1" id="KW-0472">Membrane</keyword>
<gene>
    <name evidence="2" type="ORF">B0I29_119161</name>
</gene>
<reference evidence="2 3" key="1">
    <citation type="submission" date="2018-06" db="EMBL/GenBank/DDBJ databases">
        <title>Genomic Encyclopedia of Type Strains, Phase III (KMG-III): the genomes of soil and plant-associated and newly described type strains.</title>
        <authorList>
            <person name="Whitman W."/>
        </authorList>
    </citation>
    <scope>NUCLEOTIDE SEQUENCE [LARGE SCALE GENOMIC DNA]</scope>
    <source>
        <strain evidence="2 3">CGMCC 4.7090</strain>
    </source>
</reference>
<dbReference type="OrthoDB" id="3579673at2"/>
<dbReference type="Proteomes" id="UP000249341">
    <property type="component" value="Unassembled WGS sequence"/>
</dbReference>
<feature type="transmembrane region" description="Helical" evidence="1">
    <location>
        <begin position="12"/>
        <end position="34"/>
    </location>
</feature>
<feature type="transmembrane region" description="Helical" evidence="1">
    <location>
        <begin position="303"/>
        <end position="323"/>
    </location>
</feature>
<dbReference type="AlphaFoldDB" id="A0A327Z2B6"/>
<feature type="transmembrane region" description="Helical" evidence="1">
    <location>
        <begin position="183"/>
        <end position="203"/>
    </location>
</feature>
<sequence length="331" mass="36572">MIWLTWRQFRGSALTALIGLTVLAIYFVVLGLSIRSSYQNDLVGCQPAVCDQARRLFLNTYAEQVGLSGALLIAVPALAGVFWGAPLIARELEENTHRLVWNQSVTRTHWLAVKLGLVTLFAVVVTGLFSVLLTWSASRFDQVNGDRFGALLFASRNVAPLGYALFAVLLGAVVGLLLRRTVLAMAVTLAVFAVVQVLMGTVIRSHFMPPVTATVILDQEAMRNIQGMGMNDVRGRIFGYTIPGSWSMSEENDLYKPDGSPFTVADAKTCMGEDDMRAEQDCQAKKKLYFTHSYHPADRYWSFQWIELGIFVGLSLLLAALAFRRIRQSAG</sequence>
<evidence type="ECO:0000313" key="2">
    <source>
        <dbReference type="EMBL" id="RAK28823.1"/>
    </source>
</evidence>
<feature type="transmembrane region" description="Helical" evidence="1">
    <location>
        <begin position="158"/>
        <end position="178"/>
    </location>
</feature>
<dbReference type="RefSeq" id="WP_111653269.1">
    <property type="nucleotide sequence ID" value="NZ_JACHWI010000001.1"/>
</dbReference>
<protein>
    <submittedName>
        <fullName evidence="2">ABC-2 family transporter</fullName>
    </submittedName>
</protein>
<feature type="transmembrane region" description="Helical" evidence="1">
    <location>
        <begin position="65"/>
        <end position="89"/>
    </location>
</feature>
<dbReference type="GO" id="GO:0005886">
    <property type="term" value="C:plasma membrane"/>
    <property type="evidence" value="ECO:0007669"/>
    <property type="project" value="UniProtKB-SubCell"/>
</dbReference>
<dbReference type="Pfam" id="PF12679">
    <property type="entry name" value="ABC2_membrane_2"/>
    <property type="match status" value="1"/>
</dbReference>
<accession>A0A327Z2B6</accession>
<feature type="transmembrane region" description="Helical" evidence="1">
    <location>
        <begin position="110"/>
        <end position="138"/>
    </location>
</feature>
<keyword evidence="3" id="KW-1185">Reference proteome</keyword>
<keyword evidence="1" id="KW-0812">Transmembrane</keyword>